<dbReference type="EMBL" id="JAYFUI010000109">
    <property type="protein sequence ID" value="MEA5672062.1"/>
    <property type="molecule type" value="Genomic_DNA"/>
</dbReference>
<evidence type="ECO:0000313" key="2">
    <source>
        <dbReference type="Proteomes" id="UP001302573"/>
    </source>
</evidence>
<keyword evidence="2" id="KW-1185">Reference proteome</keyword>
<dbReference type="RefSeq" id="WP_323453294.1">
    <property type="nucleotide sequence ID" value="NZ_JAYFUI010000109.1"/>
</dbReference>
<protein>
    <recommendedName>
        <fullName evidence="3">KaiC-like domain-containing protein</fullName>
    </recommendedName>
</protein>
<evidence type="ECO:0008006" key="3">
    <source>
        <dbReference type="Google" id="ProtNLM"/>
    </source>
</evidence>
<sequence>MTRVFKKEMERIYAVSAAKALGEIWFIDDIPEPLDFMIRTASSECFGLEVVELYDSPRDRGGSALKQIHGMQQKNLRDIVSGYYRRSGNPVRVNFLGCIDEVEKIIDVLISVGSSLAGEEVHIEIGALQAWILPLPKDDARFARYGRWQIVDVSFVRSIPDDLVLRQISSKSQKLDFYMAKAEVVDLLLVVDRTTGAGRFNVSESLRCANTGFRRVILLNYPLGAEVLSPNRD</sequence>
<accession>A0ABU5VGG1</accession>
<evidence type="ECO:0000313" key="1">
    <source>
        <dbReference type="EMBL" id="MEA5672062.1"/>
    </source>
</evidence>
<name>A0ABU5VGG1_9PSED</name>
<gene>
    <name evidence="1" type="ORF">VA602_12005</name>
</gene>
<dbReference type="Proteomes" id="UP001302573">
    <property type="component" value="Unassembled WGS sequence"/>
</dbReference>
<comment type="caution">
    <text evidence="1">The sequence shown here is derived from an EMBL/GenBank/DDBJ whole genome shotgun (WGS) entry which is preliminary data.</text>
</comment>
<proteinExistence type="predicted"/>
<organism evidence="1 2">
    <name type="scientific">Pseudomonas machongensis</name>
    <dbReference type="NCBI Taxonomy" id="3110229"/>
    <lineage>
        <taxon>Bacteria</taxon>
        <taxon>Pseudomonadati</taxon>
        <taxon>Pseudomonadota</taxon>
        <taxon>Gammaproteobacteria</taxon>
        <taxon>Pseudomonadales</taxon>
        <taxon>Pseudomonadaceae</taxon>
        <taxon>Pseudomonas</taxon>
    </lineage>
</organism>
<reference evidence="1 2" key="1">
    <citation type="submission" date="2023-12" db="EMBL/GenBank/DDBJ databases">
        <title>Pseudomonas machongensis sp. nov., isolated from wilted pepper plants (Capsicum annuum).</title>
        <authorList>
            <person name="Qiu M."/>
            <person name="Li Y."/>
            <person name="Liu Q."/>
            <person name="Zhang X."/>
            <person name="Huang Y."/>
            <person name="Guo R."/>
            <person name="Hu M."/>
            <person name="Zhou J."/>
            <person name="Zhou X."/>
        </authorList>
    </citation>
    <scope>NUCLEOTIDE SEQUENCE [LARGE SCALE GENOMIC DNA]</scope>
    <source>
        <strain evidence="1 2">MH2</strain>
    </source>
</reference>